<feature type="compositionally biased region" description="Low complexity" evidence="9">
    <location>
        <begin position="18"/>
        <end position="28"/>
    </location>
</feature>
<sequence length="375" mass="41247">MLQQHRFLDQARDDQDASSESRSLASAECPSTAGDTKGQAGRRTTIPLEFETVVELESKVHHVIMFRFATYALLVFATIWGVLARLGLLWIGRAAQTQVFPLIWAQMAGCLVMGVVVSRKSDLEHAYMPWFSAVGAGFCGSLTTFSSWMFYVFAEFSNLNSPSSGRFHGFLSGVANTIITFSASFMSLVVGHHIAQALPQLQLTRRSERAQQKLLRWHYFAVVLGVGSYIGAILLLALGPRQWRHRATFAIVLGPPGTLLRYELGRHLNARSPDLPLGTLSANALSDLVFAVISILQRRRVASSYVACSALQGLEDGFCGSLSTVSTLMVEVHSLRRGHAYRYFFLSWTLGQAILVFILGSYIWSGDRGGSCLAS</sequence>
<dbReference type="Proteomes" id="UP000198372">
    <property type="component" value="Unassembled WGS sequence"/>
</dbReference>
<reference evidence="12" key="1">
    <citation type="submission" date="2016-09" db="EMBL/GenBank/DDBJ databases">
        <authorList>
            <person name="Jeantristanb JTB J.-T."/>
            <person name="Ricardo R."/>
        </authorList>
    </citation>
    <scope>NUCLEOTIDE SEQUENCE [LARGE SCALE GENOMIC DNA]</scope>
</reference>
<feature type="transmembrane region" description="Helical" evidence="10">
    <location>
        <begin position="68"/>
        <end position="92"/>
    </location>
</feature>
<dbReference type="STRING" id="269621.A0A238FKJ6"/>
<dbReference type="GO" id="GO:0005886">
    <property type="term" value="C:plasma membrane"/>
    <property type="evidence" value="ECO:0007669"/>
    <property type="project" value="UniProtKB-SubCell"/>
</dbReference>
<feature type="transmembrane region" description="Helical" evidence="10">
    <location>
        <begin position="98"/>
        <end position="118"/>
    </location>
</feature>
<dbReference type="AlphaFoldDB" id="A0A238FKJ6"/>
<feature type="compositionally biased region" description="Basic and acidic residues" evidence="9">
    <location>
        <begin position="1"/>
        <end position="15"/>
    </location>
</feature>
<evidence type="ECO:0000256" key="3">
    <source>
        <dbReference type="ARBA" id="ARBA00022475"/>
    </source>
</evidence>
<organism evidence="11 12">
    <name type="scientific">Microbotryum intermedium</name>
    <dbReference type="NCBI Taxonomy" id="269621"/>
    <lineage>
        <taxon>Eukaryota</taxon>
        <taxon>Fungi</taxon>
        <taxon>Dikarya</taxon>
        <taxon>Basidiomycota</taxon>
        <taxon>Pucciniomycotina</taxon>
        <taxon>Microbotryomycetes</taxon>
        <taxon>Microbotryales</taxon>
        <taxon>Microbotryaceae</taxon>
        <taxon>Microbotryum</taxon>
    </lineage>
</organism>
<evidence type="ECO:0000256" key="10">
    <source>
        <dbReference type="SAM" id="Phobius"/>
    </source>
</evidence>
<evidence type="ECO:0000256" key="5">
    <source>
        <dbReference type="ARBA" id="ARBA00022989"/>
    </source>
</evidence>
<evidence type="ECO:0000256" key="4">
    <source>
        <dbReference type="ARBA" id="ARBA00022692"/>
    </source>
</evidence>
<comment type="subcellular location">
    <subcellularLocation>
        <location evidence="2">Cell membrane</location>
        <topology evidence="2">Multi-pass membrane protein</topology>
    </subcellularLocation>
</comment>
<dbReference type="GO" id="GO:1903425">
    <property type="term" value="F:fluoride transmembrane transporter activity"/>
    <property type="evidence" value="ECO:0007669"/>
    <property type="project" value="TreeGrafter"/>
</dbReference>
<name>A0A238FKJ6_9BASI</name>
<accession>A0A238FKJ6</accession>
<feature type="transmembrane region" description="Helical" evidence="10">
    <location>
        <begin position="275"/>
        <end position="296"/>
    </location>
</feature>
<dbReference type="PANTHER" id="PTHR28259">
    <property type="entry name" value="FLUORIDE EXPORT PROTEIN 1-RELATED"/>
    <property type="match status" value="1"/>
</dbReference>
<keyword evidence="5 10" id="KW-1133">Transmembrane helix</keyword>
<comment type="similarity">
    <text evidence="7">Belongs to the fluoride channel Fluc/FEX (TC 1.A.43) family.</text>
</comment>
<dbReference type="PANTHER" id="PTHR28259:SF1">
    <property type="entry name" value="FLUORIDE EXPORT PROTEIN 1-RELATED"/>
    <property type="match status" value="1"/>
</dbReference>
<keyword evidence="12" id="KW-1185">Reference proteome</keyword>
<dbReference type="Pfam" id="PF02537">
    <property type="entry name" value="CRCB"/>
    <property type="match status" value="2"/>
</dbReference>
<gene>
    <name evidence="11" type="ORF">BQ2448_6207</name>
</gene>
<dbReference type="InterPro" id="IPR003691">
    <property type="entry name" value="FluC"/>
</dbReference>
<feature type="transmembrane region" description="Helical" evidence="10">
    <location>
        <begin position="130"/>
        <end position="154"/>
    </location>
</feature>
<feature type="region of interest" description="Disordered" evidence="9">
    <location>
        <begin position="1"/>
        <end position="40"/>
    </location>
</feature>
<evidence type="ECO:0000256" key="2">
    <source>
        <dbReference type="ARBA" id="ARBA00004651"/>
    </source>
</evidence>
<evidence type="ECO:0000313" key="11">
    <source>
        <dbReference type="EMBL" id="SCV73777.1"/>
    </source>
</evidence>
<evidence type="ECO:0000256" key="8">
    <source>
        <dbReference type="ARBA" id="ARBA00035585"/>
    </source>
</evidence>
<evidence type="ECO:0000256" key="9">
    <source>
        <dbReference type="SAM" id="MobiDB-lite"/>
    </source>
</evidence>
<comment type="catalytic activity">
    <reaction evidence="8">
        <text>fluoride(in) = fluoride(out)</text>
        <dbReference type="Rhea" id="RHEA:76159"/>
        <dbReference type="ChEBI" id="CHEBI:17051"/>
    </reaction>
    <physiologicalReaction direction="left-to-right" evidence="8">
        <dbReference type="Rhea" id="RHEA:76160"/>
    </physiologicalReaction>
</comment>
<feature type="transmembrane region" description="Helical" evidence="10">
    <location>
        <begin position="343"/>
        <end position="364"/>
    </location>
</feature>
<keyword evidence="3" id="KW-1003">Cell membrane</keyword>
<evidence type="ECO:0000256" key="6">
    <source>
        <dbReference type="ARBA" id="ARBA00023136"/>
    </source>
</evidence>
<feature type="transmembrane region" description="Helical" evidence="10">
    <location>
        <begin position="216"/>
        <end position="238"/>
    </location>
</feature>
<evidence type="ECO:0000256" key="7">
    <source>
        <dbReference type="ARBA" id="ARBA00035120"/>
    </source>
</evidence>
<evidence type="ECO:0000256" key="1">
    <source>
        <dbReference type="ARBA" id="ARBA00002598"/>
    </source>
</evidence>
<dbReference type="EMBL" id="FMSP01000019">
    <property type="protein sequence ID" value="SCV73777.1"/>
    <property type="molecule type" value="Genomic_DNA"/>
</dbReference>
<protein>
    <submittedName>
        <fullName evidence="11">BQ2448_6207 protein</fullName>
    </submittedName>
</protein>
<evidence type="ECO:0000313" key="12">
    <source>
        <dbReference type="Proteomes" id="UP000198372"/>
    </source>
</evidence>
<keyword evidence="4 10" id="KW-0812">Transmembrane</keyword>
<comment type="function">
    <text evidence="1">Fluoride channel required for the rapid expulsion of cytoplasmic fluoride.</text>
</comment>
<feature type="transmembrane region" description="Helical" evidence="10">
    <location>
        <begin position="174"/>
        <end position="195"/>
    </location>
</feature>
<proteinExistence type="inferred from homology"/>
<keyword evidence="6 10" id="KW-0472">Membrane</keyword>
<dbReference type="OrthoDB" id="409792at2759"/>